<dbReference type="Gene3D" id="3.40.50.300">
    <property type="entry name" value="P-loop containing nucleotide triphosphate hydrolases"/>
    <property type="match status" value="1"/>
</dbReference>
<keyword evidence="3" id="KW-1185">Reference proteome</keyword>
<dbReference type="GO" id="GO:0016887">
    <property type="term" value="F:ATP hydrolysis activity"/>
    <property type="evidence" value="ECO:0007669"/>
    <property type="project" value="InterPro"/>
</dbReference>
<reference evidence="3" key="1">
    <citation type="submission" date="2010-02" db="EMBL/GenBank/DDBJ databases">
        <title>Complete sequence of Desulfurivibrio alkaliphilus AHT2.</title>
        <authorList>
            <consortium name="US DOE Joint Genome Institute"/>
            <person name="Pitluck S."/>
            <person name="Chertkov O."/>
            <person name="Detter J.C."/>
            <person name="Han C."/>
            <person name="Tapia R."/>
            <person name="Larimer F."/>
            <person name="Land M."/>
            <person name="Hauser L."/>
            <person name="Kyrpides N."/>
            <person name="Mikhailova N."/>
            <person name="Sorokin D.Y."/>
            <person name="Muyzer G."/>
            <person name="Woyke T."/>
        </authorList>
    </citation>
    <scope>NUCLEOTIDE SEQUENCE [LARGE SCALE GENOMIC DNA]</scope>
    <source>
        <strain evidence="3">DSM 19089 / UNIQEM U267 / AHT2</strain>
    </source>
</reference>
<dbReference type="OrthoDB" id="4228364at2"/>
<protein>
    <submittedName>
        <fullName evidence="2">AAA ATPase</fullName>
    </submittedName>
</protein>
<dbReference type="eggNOG" id="COG0714">
    <property type="taxonomic scope" value="Bacteria"/>
</dbReference>
<proteinExistence type="predicted"/>
<dbReference type="EMBL" id="CP001940">
    <property type="protein sequence ID" value="ADH85065.1"/>
    <property type="molecule type" value="Genomic_DNA"/>
</dbReference>
<dbReference type="Proteomes" id="UP000001508">
    <property type="component" value="Chromosome"/>
</dbReference>
<feature type="domain" description="AAA+ ATPase" evidence="1">
    <location>
        <begin position="482"/>
        <end position="726"/>
    </location>
</feature>
<dbReference type="Pfam" id="PF00004">
    <property type="entry name" value="AAA"/>
    <property type="match status" value="1"/>
</dbReference>
<dbReference type="RefSeq" id="WP_013162596.1">
    <property type="nucleotide sequence ID" value="NC_014216.1"/>
</dbReference>
<gene>
    <name evidence="2" type="ordered locus">DaAHT2_0359</name>
</gene>
<accession>D6YZQ8</accession>
<dbReference type="SUPFAM" id="SSF52540">
    <property type="entry name" value="P-loop containing nucleoside triphosphate hydrolases"/>
    <property type="match status" value="1"/>
</dbReference>
<evidence type="ECO:0000259" key="1">
    <source>
        <dbReference type="SMART" id="SM00382"/>
    </source>
</evidence>
<evidence type="ECO:0000313" key="2">
    <source>
        <dbReference type="EMBL" id="ADH85065.1"/>
    </source>
</evidence>
<dbReference type="InterPro" id="IPR003593">
    <property type="entry name" value="AAA+_ATPase"/>
</dbReference>
<dbReference type="STRING" id="589865.DaAHT2_0359"/>
<dbReference type="AlphaFoldDB" id="D6YZQ8"/>
<dbReference type="KEGG" id="dak:DaAHT2_0359"/>
<dbReference type="HOGENOM" id="CLU_369496_0_0_7"/>
<name>D6YZQ8_DESAT</name>
<dbReference type="InterPro" id="IPR003959">
    <property type="entry name" value="ATPase_AAA_core"/>
</dbReference>
<dbReference type="GO" id="GO:0005524">
    <property type="term" value="F:ATP binding"/>
    <property type="evidence" value="ECO:0007669"/>
    <property type="project" value="InterPro"/>
</dbReference>
<evidence type="ECO:0000313" key="3">
    <source>
        <dbReference type="Proteomes" id="UP000001508"/>
    </source>
</evidence>
<dbReference type="InParanoid" id="D6YZQ8"/>
<dbReference type="SMART" id="SM00382">
    <property type="entry name" value="AAA"/>
    <property type="match status" value="1"/>
</dbReference>
<sequence length="760" mass="85434">MDIEQNKQTASAAPASKLLLLGSKVQITNLPVKEVSLLREGSLPAYGYNPGDQIELLAGRISIEEGRLEQTGTWLSTYLGRVGLNPAIDSHTYGEQKEIFQIFRNRRADRETDPADGWFMFQQFLPPEGRKASTRQLEITPDNRPQLAGNQGIMVIDDSGRPPAASDEFKQLNPNAWVIALGIGVAHWQSWAKQFGDKFCLFCRLSDLETTRMEMDSSVIWETIVAMTLRALKTSEVGLWKNGRFTCHIIVEMFPHGIMYLGPDGGYFRHRPGCLPEKSSPRHKGSAPCYDTLATSLLASDWLQAGGPYFCRNAFFDYSTRLLNNWQLLHQSGYAFDGGLRFPELDFSSTFPDGTPCSFVETKSDSCFIDLAQLTPEFEQELDVVSCQQWHETKKEAVRGLFPWPVSSYVKEQMGSMANDCIGVIAEVLHYLKNEVSWKNGFADLRMFSVGNLRTTDPAEIEPVVTLQNVMDSYVSREQVQRPLCVGVFGPPGSGKSFAVKEVAKVIGRRFDISPFDFFEFNLTQFDGPEEINSAIDAIRASVAKGKVPIVFWDEFDCRYDNHEFGYLRYFLPSMQDGITYVHGVPYNIGRSIFVFAGGVKSSYDGMAALLESAEPATRQLVRTLKIPDFLSRLRVVLDIDDIEIPRDLLCNQAGPQELAKLRRILIKRAFIIAHQMDTHWKKAARKTSGLLLRLLLAEYKFGARSIEAVIEASGASDRLVYGLPELIAPSAARVHASWQVELERLVDLARKQQGLREIW</sequence>
<organism evidence="2 3">
    <name type="scientific">Desulfurivibrio alkaliphilus (strain DSM 19089 / UNIQEM U267 / AHT2)</name>
    <dbReference type="NCBI Taxonomy" id="589865"/>
    <lineage>
        <taxon>Bacteria</taxon>
        <taxon>Pseudomonadati</taxon>
        <taxon>Thermodesulfobacteriota</taxon>
        <taxon>Desulfobulbia</taxon>
        <taxon>Desulfobulbales</taxon>
        <taxon>Desulfobulbaceae</taxon>
        <taxon>Desulfurivibrio</taxon>
    </lineage>
</organism>
<dbReference type="InterPro" id="IPR027417">
    <property type="entry name" value="P-loop_NTPase"/>
</dbReference>